<dbReference type="GO" id="GO:0006487">
    <property type="term" value="P:protein N-linked glycosylation"/>
    <property type="evidence" value="ECO:0007669"/>
    <property type="project" value="TreeGrafter"/>
</dbReference>
<dbReference type="InterPro" id="IPR036938">
    <property type="entry name" value="PAP2/HPO_sf"/>
</dbReference>
<keyword evidence="2" id="KW-0472">Membrane</keyword>
<keyword evidence="2" id="KW-0812">Transmembrane</keyword>
<protein>
    <recommendedName>
        <fullName evidence="3">Phosphatidic acid phosphatase type 2/haloperoxidase domain-containing protein</fullName>
    </recommendedName>
</protein>
<dbReference type="PANTHER" id="PTHR11247">
    <property type="entry name" value="PALMITOYL-PROTEIN THIOESTERASE/DOLICHYLDIPHOSPHATASE 1"/>
    <property type="match status" value="1"/>
</dbReference>
<feature type="transmembrane region" description="Helical" evidence="2">
    <location>
        <begin position="135"/>
        <end position="156"/>
    </location>
</feature>
<dbReference type="Proteomes" id="UP000626092">
    <property type="component" value="Unassembled WGS sequence"/>
</dbReference>
<reference evidence="4" key="1">
    <citation type="submission" date="2019-11" db="EMBL/GenBank/DDBJ databases">
        <authorList>
            <person name="Liu Y."/>
            <person name="Hou J."/>
            <person name="Li T.-Q."/>
            <person name="Guan C.-H."/>
            <person name="Wu X."/>
            <person name="Wu H.-Z."/>
            <person name="Ling F."/>
            <person name="Zhang R."/>
            <person name="Shi X.-G."/>
            <person name="Ren J.-P."/>
            <person name="Chen E.-F."/>
            <person name="Sun J.-M."/>
        </authorList>
    </citation>
    <scope>NUCLEOTIDE SEQUENCE</scope>
    <source>
        <strain evidence="4">Adult_tree_wgs_1</strain>
        <tissue evidence="4">Leaves</tissue>
    </source>
</reference>
<feature type="transmembrane region" description="Helical" evidence="2">
    <location>
        <begin position="176"/>
        <end position="193"/>
    </location>
</feature>
<dbReference type="GO" id="GO:0005789">
    <property type="term" value="C:endoplasmic reticulum membrane"/>
    <property type="evidence" value="ECO:0007669"/>
    <property type="project" value="TreeGrafter"/>
</dbReference>
<keyword evidence="2" id="KW-1133">Transmembrane helix</keyword>
<accession>A0A834LHP5</accession>
<dbReference type="OrthoDB" id="302705at2759"/>
<dbReference type="InterPro" id="IPR000326">
    <property type="entry name" value="PAP2/HPO"/>
</dbReference>
<feature type="domain" description="Phosphatidic acid phosphatase type 2/haloperoxidase" evidence="3">
    <location>
        <begin position="135"/>
        <end position="244"/>
    </location>
</feature>
<keyword evidence="1" id="KW-0378">Hydrolase</keyword>
<evidence type="ECO:0000313" key="5">
    <source>
        <dbReference type="Proteomes" id="UP000626092"/>
    </source>
</evidence>
<dbReference type="Gene3D" id="1.20.144.10">
    <property type="entry name" value="Phosphatidic acid phosphatase type 2/haloperoxidase"/>
    <property type="match status" value="1"/>
</dbReference>
<sequence>MSAPTTILFRIRPTSSITTTTGNSSTTHAFLPKLNYPKTVSTLQFPPSKSGEFISQYERGWSPNTMSGSTPTCALGDNSIGDEGAAAAFEHESFINEFRSNSTAEGLEATLNRLSKWLVAALFGAVIICRHDAEALWAAIGSVLNMGLATILKRVLNQERPVSNLRSDPGMPSSHAQSIFFTVIFVVVSMLQWLGANGLAITLSGLALAFGSYLSWLRVSQQLHTISQVVVGAVLGSAFSILWFWSWDAIVLKEFISYLWVQIVVVLGATICCVGFLIHVVQHWFMDQ</sequence>
<dbReference type="GO" id="GO:0047874">
    <property type="term" value="F:dolichyldiphosphatase activity"/>
    <property type="evidence" value="ECO:0007669"/>
    <property type="project" value="TreeGrafter"/>
</dbReference>
<comment type="caution">
    <text evidence="4">The sequence shown here is derived from an EMBL/GenBank/DDBJ whole genome shotgun (WGS) entry which is preliminary data.</text>
</comment>
<feature type="transmembrane region" description="Helical" evidence="2">
    <location>
        <begin position="199"/>
        <end position="217"/>
    </location>
</feature>
<name>A0A834LHP5_RHOSS</name>
<proteinExistence type="predicted"/>
<evidence type="ECO:0000256" key="1">
    <source>
        <dbReference type="ARBA" id="ARBA00022801"/>
    </source>
</evidence>
<dbReference type="SUPFAM" id="SSF48317">
    <property type="entry name" value="Acid phosphatase/Vanadium-dependent haloperoxidase"/>
    <property type="match status" value="1"/>
</dbReference>
<dbReference type="EMBL" id="WJXA01000008">
    <property type="protein sequence ID" value="KAF7134544.1"/>
    <property type="molecule type" value="Genomic_DNA"/>
</dbReference>
<evidence type="ECO:0000259" key="3">
    <source>
        <dbReference type="SMART" id="SM00014"/>
    </source>
</evidence>
<feature type="transmembrane region" description="Helical" evidence="2">
    <location>
        <begin position="229"/>
        <end position="247"/>
    </location>
</feature>
<feature type="transmembrane region" description="Helical" evidence="2">
    <location>
        <begin position="259"/>
        <end position="281"/>
    </location>
</feature>
<organism evidence="4 5">
    <name type="scientific">Rhododendron simsii</name>
    <name type="common">Sims's rhododendron</name>
    <dbReference type="NCBI Taxonomy" id="118357"/>
    <lineage>
        <taxon>Eukaryota</taxon>
        <taxon>Viridiplantae</taxon>
        <taxon>Streptophyta</taxon>
        <taxon>Embryophyta</taxon>
        <taxon>Tracheophyta</taxon>
        <taxon>Spermatophyta</taxon>
        <taxon>Magnoliopsida</taxon>
        <taxon>eudicotyledons</taxon>
        <taxon>Gunneridae</taxon>
        <taxon>Pentapetalae</taxon>
        <taxon>asterids</taxon>
        <taxon>Ericales</taxon>
        <taxon>Ericaceae</taxon>
        <taxon>Ericoideae</taxon>
        <taxon>Rhodoreae</taxon>
        <taxon>Rhododendron</taxon>
    </lineage>
</organism>
<dbReference type="PANTHER" id="PTHR11247:SF40">
    <property type="entry name" value="LIPID PHOSPHATE PHOSPHATASE EPSILON 1, CHLOROPLASTIC"/>
    <property type="match status" value="1"/>
</dbReference>
<gene>
    <name evidence="4" type="ORF">RHSIM_Rhsim08G0119800</name>
</gene>
<dbReference type="GO" id="GO:0008610">
    <property type="term" value="P:lipid biosynthetic process"/>
    <property type="evidence" value="ECO:0007669"/>
    <property type="project" value="TreeGrafter"/>
</dbReference>
<dbReference type="AlphaFoldDB" id="A0A834LHP5"/>
<evidence type="ECO:0000256" key="2">
    <source>
        <dbReference type="SAM" id="Phobius"/>
    </source>
</evidence>
<dbReference type="Pfam" id="PF01569">
    <property type="entry name" value="PAP2"/>
    <property type="match status" value="1"/>
</dbReference>
<keyword evidence="5" id="KW-1185">Reference proteome</keyword>
<evidence type="ECO:0000313" key="4">
    <source>
        <dbReference type="EMBL" id="KAF7134544.1"/>
    </source>
</evidence>
<dbReference type="SMART" id="SM00014">
    <property type="entry name" value="acidPPc"/>
    <property type="match status" value="1"/>
</dbReference>